<accession>A0ABD6F144</accession>
<organism evidence="2 3">
    <name type="scientific">Gnathostoma spinigerum</name>
    <dbReference type="NCBI Taxonomy" id="75299"/>
    <lineage>
        <taxon>Eukaryota</taxon>
        <taxon>Metazoa</taxon>
        <taxon>Ecdysozoa</taxon>
        <taxon>Nematoda</taxon>
        <taxon>Chromadorea</taxon>
        <taxon>Rhabditida</taxon>
        <taxon>Spirurina</taxon>
        <taxon>Gnathostomatomorpha</taxon>
        <taxon>Gnathostomatoidea</taxon>
        <taxon>Gnathostomatidae</taxon>
        <taxon>Gnathostoma</taxon>
    </lineage>
</organism>
<keyword evidence="3" id="KW-1185">Reference proteome</keyword>
<dbReference type="Proteomes" id="UP001608902">
    <property type="component" value="Unassembled WGS sequence"/>
</dbReference>
<protein>
    <submittedName>
        <fullName evidence="2">Uncharacterized protein</fullName>
    </submittedName>
</protein>
<evidence type="ECO:0000313" key="2">
    <source>
        <dbReference type="EMBL" id="MFH4983383.1"/>
    </source>
</evidence>
<dbReference type="AlphaFoldDB" id="A0ABD6F144"/>
<evidence type="ECO:0000313" key="3">
    <source>
        <dbReference type="Proteomes" id="UP001608902"/>
    </source>
</evidence>
<gene>
    <name evidence="2" type="ORF">AB6A40_010092</name>
</gene>
<comment type="caution">
    <text evidence="2">The sequence shown here is derived from an EMBL/GenBank/DDBJ whole genome shotgun (WGS) entry which is preliminary data.</text>
</comment>
<sequence length="379" mass="42202">MTSIEEPNGMRRMMDTLVAGYLGRQHYTNTMRSMMRESPILKANIVEDIGIPIMLNDTVHGKHLEEILILFNHYGRFNFSTDFVDFGHRLRCLVNEYSSLIGMYSEWSESQRTLYGRHVPNSAQARKFQLMQQEPLTITSYDGLDSHHHGDQGPCSAGSSDHNATRRKCHQPININDRKSTKKSQVLAELVEPLTQLSQYVHDAGLIQSKLSAEDSLQSAQSVQQLADTAVASEQLGTSQSVSLISIDDNAIGSLDRCLGRENMYDLISQIERDFPPNFFGDNNIQTQFVMDSDDPQSMYTSYADQSNLLQGSNTLENISDGNVNRVQDDYIVPLKCTSLSTPGANIFSGRNSESSTSNSCEGGKELMFSSVGDLQTVS</sequence>
<dbReference type="PROSITE" id="PS50896">
    <property type="entry name" value="LISH"/>
    <property type="match status" value="1"/>
</dbReference>
<evidence type="ECO:0000256" key="1">
    <source>
        <dbReference type="SAM" id="MobiDB-lite"/>
    </source>
</evidence>
<proteinExistence type="predicted"/>
<dbReference type="EMBL" id="JBGFUD010012089">
    <property type="protein sequence ID" value="MFH4983383.1"/>
    <property type="molecule type" value="Genomic_DNA"/>
</dbReference>
<reference evidence="2 3" key="1">
    <citation type="submission" date="2024-08" db="EMBL/GenBank/DDBJ databases">
        <title>Gnathostoma spinigerum genome.</title>
        <authorList>
            <person name="Gonzalez-Bertolin B."/>
            <person name="Monzon S."/>
            <person name="Zaballos A."/>
            <person name="Jimenez P."/>
            <person name="Dekumyoy P."/>
            <person name="Varona S."/>
            <person name="Cuesta I."/>
            <person name="Sumanam S."/>
            <person name="Adisakwattana P."/>
            <person name="Gasser R.B."/>
            <person name="Hernandez-Gonzalez A."/>
            <person name="Young N.D."/>
            <person name="Perteguer M.J."/>
        </authorList>
    </citation>
    <scope>NUCLEOTIDE SEQUENCE [LARGE SCALE GENOMIC DNA]</scope>
    <source>
        <strain evidence="2">AL3</strain>
        <tissue evidence="2">Liver</tissue>
    </source>
</reference>
<dbReference type="InterPro" id="IPR006594">
    <property type="entry name" value="LisH"/>
</dbReference>
<feature type="region of interest" description="Disordered" evidence="1">
    <location>
        <begin position="143"/>
        <end position="172"/>
    </location>
</feature>
<name>A0ABD6F144_9BILA</name>